<accession>A0AAU8APR7</accession>
<dbReference type="InterPro" id="IPR037359">
    <property type="entry name" value="NST/OST"/>
</dbReference>
<evidence type="ECO:0000313" key="4">
    <source>
        <dbReference type="EMBL" id="XCC96961.1"/>
    </source>
</evidence>
<keyword evidence="1 4" id="KW-0808">Transferase</keyword>
<dbReference type="InterPro" id="IPR027417">
    <property type="entry name" value="P-loop_NTPase"/>
</dbReference>
<dbReference type="EMBL" id="CP123386">
    <property type="protein sequence ID" value="XCC96961.1"/>
    <property type="molecule type" value="Genomic_DNA"/>
</dbReference>
<gene>
    <name evidence="4" type="ORF">PVT71_23010</name>
</gene>
<dbReference type="InterPro" id="IPR000863">
    <property type="entry name" value="Sulfotransferase_dom"/>
</dbReference>
<dbReference type="EC" id="2.8.2.-" evidence="4"/>
<evidence type="ECO:0000256" key="2">
    <source>
        <dbReference type="ARBA" id="ARBA00023180"/>
    </source>
</evidence>
<proteinExistence type="predicted"/>
<feature type="domain" description="Sulfotransferase" evidence="3">
    <location>
        <begin position="12"/>
        <end position="202"/>
    </location>
</feature>
<organism evidence="4">
    <name type="scientific">Alloyangia sp. H15</name>
    <dbReference type="NCBI Taxonomy" id="3029062"/>
    <lineage>
        <taxon>Bacteria</taxon>
        <taxon>Pseudomonadati</taxon>
        <taxon>Pseudomonadota</taxon>
        <taxon>Alphaproteobacteria</taxon>
        <taxon>Rhodobacterales</taxon>
        <taxon>Roseobacteraceae</taxon>
        <taxon>Alloyangia</taxon>
    </lineage>
</organism>
<dbReference type="AlphaFoldDB" id="A0AAU8APR7"/>
<evidence type="ECO:0000256" key="1">
    <source>
        <dbReference type="ARBA" id="ARBA00022679"/>
    </source>
</evidence>
<sequence>MQHETLMAKTLPDFIIIGAMRAGTTSLHNYFQRHPQVSMSHDKEPNYFTEKKYELGEDWYVGQFDVGQMFRGEASPNYAKVDVFPGVPERIHRDLPDVKLVYVVRDPVKRFVSQYDHMVSRGFGLPEPGELCRHEDPLPPEPVRLTLDEPYRHILSISCYARQLKAYLHHFPLEQIKIVEFERLKQEPEVVLEDLQAFLGLDPLGPRTLPLLNRSKELTSVPQPILRSARDTRIGNWVRDRMSLETRDRLKRLIAAPFPDTKRAFPDEAIHRVRRDLADDIAEFRELTGMPFSSWSV</sequence>
<dbReference type="SUPFAM" id="SSF52540">
    <property type="entry name" value="P-loop containing nucleoside triphosphate hydrolases"/>
    <property type="match status" value="1"/>
</dbReference>
<dbReference type="GO" id="GO:0008146">
    <property type="term" value="F:sulfotransferase activity"/>
    <property type="evidence" value="ECO:0007669"/>
    <property type="project" value="InterPro"/>
</dbReference>
<dbReference type="Pfam" id="PF00685">
    <property type="entry name" value="Sulfotransfer_1"/>
    <property type="match status" value="1"/>
</dbReference>
<reference evidence="4" key="1">
    <citation type="submission" date="2023-02" db="EMBL/GenBank/DDBJ databases">
        <title>Description and genomic characterization of Salipiger bruguierae sp. nov., isolated from the sediment of mangrove plant Bruguiera sexangula.</title>
        <authorList>
            <person name="Long M."/>
        </authorList>
    </citation>
    <scope>NUCLEOTIDE SEQUENCE</scope>
    <source>
        <strain evidence="4">H15</strain>
        <plasmid evidence="4">unnamed1</plasmid>
    </source>
</reference>
<dbReference type="RefSeq" id="WP_353475852.1">
    <property type="nucleotide sequence ID" value="NZ_CP123386.1"/>
</dbReference>
<dbReference type="PANTHER" id="PTHR10605:SF56">
    <property type="entry name" value="BIFUNCTIONAL HEPARAN SULFATE N-DEACETYLASE_N-SULFOTRANSFERASE"/>
    <property type="match status" value="1"/>
</dbReference>
<evidence type="ECO:0000259" key="3">
    <source>
        <dbReference type="Pfam" id="PF00685"/>
    </source>
</evidence>
<geneLocation type="plasmid" evidence="4">
    <name>unnamed1</name>
</geneLocation>
<keyword evidence="2" id="KW-0325">Glycoprotein</keyword>
<name>A0AAU8APR7_9RHOB</name>
<protein>
    <submittedName>
        <fullName evidence="4">Sulfotransferase</fullName>
        <ecNumber evidence="4">2.8.2.-</ecNumber>
    </submittedName>
</protein>
<dbReference type="Gene3D" id="3.40.50.300">
    <property type="entry name" value="P-loop containing nucleotide triphosphate hydrolases"/>
    <property type="match status" value="1"/>
</dbReference>
<keyword evidence="4" id="KW-0614">Plasmid</keyword>
<dbReference type="PANTHER" id="PTHR10605">
    <property type="entry name" value="HEPARAN SULFATE SULFOTRANSFERASE"/>
    <property type="match status" value="1"/>
</dbReference>